<gene>
    <name evidence="3" type="ORF">BN948_01678</name>
</gene>
<keyword evidence="4" id="KW-1185">Reference proteome</keyword>
<dbReference type="InterPro" id="IPR029045">
    <property type="entry name" value="ClpP/crotonase-like_dom_sf"/>
</dbReference>
<dbReference type="GO" id="GO:0016853">
    <property type="term" value="F:isomerase activity"/>
    <property type="evidence" value="ECO:0007669"/>
    <property type="project" value="UniProtKB-KW"/>
</dbReference>
<dbReference type="InterPro" id="IPR018376">
    <property type="entry name" value="Enoyl-CoA_hyd/isom_CS"/>
</dbReference>
<dbReference type="InterPro" id="IPR001753">
    <property type="entry name" value="Enoyl-CoA_hydra/iso"/>
</dbReference>
<evidence type="ECO:0000256" key="2">
    <source>
        <dbReference type="RuleBase" id="RU003707"/>
    </source>
</evidence>
<evidence type="ECO:0000313" key="4">
    <source>
        <dbReference type="Proteomes" id="UP000028878"/>
    </source>
</evidence>
<evidence type="ECO:0000313" key="3">
    <source>
        <dbReference type="EMBL" id="CDN87259.1"/>
    </source>
</evidence>
<dbReference type="PANTHER" id="PTHR11941">
    <property type="entry name" value="ENOYL-COA HYDRATASE-RELATED"/>
    <property type="match status" value="1"/>
</dbReference>
<comment type="similarity">
    <text evidence="1 2">Belongs to the enoyl-CoA hydratase/isomerase family.</text>
</comment>
<evidence type="ECO:0000256" key="1">
    <source>
        <dbReference type="ARBA" id="ARBA00005254"/>
    </source>
</evidence>
<proteinExistence type="inferred from homology"/>
<dbReference type="PROSITE" id="PS00166">
    <property type="entry name" value="ENOYL_COA_HYDRATASE"/>
    <property type="match status" value="1"/>
</dbReference>
<dbReference type="CDD" id="cd06558">
    <property type="entry name" value="crotonase-like"/>
    <property type="match status" value="1"/>
</dbReference>
<dbReference type="Proteomes" id="UP000028878">
    <property type="component" value="Unassembled WGS sequence"/>
</dbReference>
<dbReference type="GO" id="GO:0006635">
    <property type="term" value="P:fatty acid beta-oxidation"/>
    <property type="evidence" value="ECO:0007669"/>
    <property type="project" value="TreeGrafter"/>
</dbReference>
<sequence length="261" mass="28428">MFKSLIVEKNGPVWRVVLNRPEVRNAHDLEMFKELVQAFSEVEDDPDCRCAILTGAGDMFSAGQDLRFTRSADAQAIDAYGRWNTQARQRIQRNFKPVIAAVNGPAIGGGCYLATACDLVVAVDTAFFQMPEIRAGNHAGGAFLFTIGRARSLELTLLGGRISAQRAEAWGLINRVVSAQDFEAAVDDYAQALAKLPPLALRYTKSACNLLLDSAGFSGHMEAGGPMQRYLGLTPDGREAKRAFVEKRDPVFTGAYPKVAE</sequence>
<accession>A0A1L1PHM4</accession>
<dbReference type="Pfam" id="PF00378">
    <property type="entry name" value="ECH_1"/>
    <property type="match status" value="1"/>
</dbReference>
<dbReference type="RefSeq" id="WP_009519124.1">
    <property type="nucleotide sequence ID" value="NZ_CCAE010000010.1"/>
</dbReference>
<dbReference type="Gene3D" id="3.90.226.10">
    <property type="entry name" value="2-enoyl-CoA Hydratase, Chain A, domain 1"/>
    <property type="match status" value="1"/>
</dbReference>
<reference evidence="4" key="2">
    <citation type="submission" date="2014-11" db="EMBL/GenBank/DDBJ databases">
        <title>Draft genome sequence of Hydrogenophaga intermedia S1.</title>
        <authorList>
            <person name="Gan H.M."/>
            <person name="Chew T.H."/>
            <person name="Stolz A."/>
        </authorList>
    </citation>
    <scope>NUCLEOTIDE SEQUENCE [LARGE SCALE GENOMIC DNA]</scope>
    <source>
        <strain evidence="4">S1</strain>
    </source>
</reference>
<dbReference type="SUPFAM" id="SSF52096">
    <property type="entry name" value="ClpP/crotonase"/>
    <property type="match status" value="1"/>
</dbReference>
<keyword evidence="3" id="KW-0413">Isomerase</keyword>
<organism evidence="3 4">
    <name type="scientific">Hydrogenophaga intermedia</name>
    <dbReference type="NCBI Taxonomy" id="65786"/>
    <lineage>
        <taxon>Bacteria</taxon>
        <taxon>Pseudomonadati</taxon>
        <taxon>Pseudomonadota</taxon>
        <taxon>Betaproteobacteria</taxon>
        <taxon>Burkholderiales</taxon>
        <taxon>Comamonadaceae</taxon>
        <taxon>Hydrogenophaga</taxon>
    </lineage>
</organism>
<protein>
    <submittedName>
        <fullName evidence="3">Enoyl-CoA hydratase/isomerase</fullName>
    </submittedName>
</protein>
<name>A0A1L1PHM4_HYDIT</name>
<dbReference type="PANTHER" id="PTHR11941:SF54">
    <property type="entry name" value="ENOYL-COA HYDRATASE, MITOCHONDRIAL"/>
    <property type="match status" value="1"/>
</dbReference>
<reference evidence="4" key="1">
    <citation type="submission" date="2014-02" db="EMBL/GenBank/DDBJ databases">
        <authorList>
            <person name="Gan H."/>
        </authorList>
    </citation>
    <scope>NUCLEOTIDE SEQUENCE [LARGE SCALE GENOMIC DNA]</scope>
    <source>
        <strain evidence="4">S1</strain>
    </source>
</reference>
<dbReference type="EMBL" id="CCAE010000010">
    <property type="protein sequence ID" value="CDN87259.1"/>
    <property type="molecule type" value="Genomic_DNA"/>
</dbReference>
<dbReference type="AlphaFoldDB" id="A0A1L1PHM4"/>